<gene>
    <name evidence="1" type="ORF">NUW54_g10398</name>
</gene>
<evidence type="ECO:0000313" key="1">
    <source>
        <dbReference type="EMBL" id="KAJ2984740.1"/>
    </source>
</evidence>
<evidence type="ECO:0000313" key="2">
    <source>
        <dbReference type="Proteomes" id="UP001144978"/>
    </source>
</evidence>
<comment type="caution">
    <text evidence="1">The sequence shown here is derived from an EMBL/GenBank/DDBJ whole genome shotgun (WGS) entry which is preliminary data.</text>
</comment>
<sequence length="161" mass="17775">MGKKRSRASRAVRVVGPDDGPEGMNDGPPRKNFRSELYRTNAILEDKAQASQEFLMNLRGLDEATISAISAMRGEEAPSVNDPVSSAFAADDHGIPMDDGDGDWHDVDEDGVELSDDTMRELMEFRYAYLEAASRESRRKLESGHTTTHRGVPPLEVPNDV</sequence>
<keyword evidence="2" id="KW-1185">Reference proteome</keyword>
<name>A0ACC1P0M4_9APHY</name>
<accession>A0ACC1P0M4</accession>
<dbReference type="Proteomes" id="UP001144978">
    <property type="component" value="Unassembled WGS sequence"/>
</dbReference>
<organism evidence="1 2">
    <name type="scientific">Trametes sanguinea</name>
    <dbReference type="NCBI Taxonomy" id="158606"/>
    <lineage>
        <taxon>Eukaryota</taxon>
        <taxon>Fungi</taxon>
        <taxon>Dikarya</taxon>
        <taxon>Basidiomycota</taxon>
        <taxon>Agaricomycotina</taxon>
        <taxon>Agaricomycetes</taxon>
        <taxon>Polyporales</taxon>
        <taxon>Polyporaceae</taxon>
        <taxon>Trametes</taxon>
    </lineage>
</organism>
<proteinExistence type="predicted"/>
<dbReference type="EMBL" id="JANSHE010003737">
    <property type="protein sequence ID" value="KAJ2984740.1"/>
    <property type="molecule type" value="Genomic_DNA"/>
</dbReference>
<reference evidence="1" key="1">
    <citation type="submission" date="2022-08" db="EMBL/GenBank/DDBJ databases">
        <title>Genome Sequence of Pycnoporus sanguineus.</title>
        <authorList>
            <person name="Buettner E."/>
        </authorList>
    </citation>
    <scope>NUCLEOTIDE SEQUENCE</scope>
    <source>
        <strain evidence="1">CG-C14</strain>
    </source>
</reference>
<protein>
    <submittedName>
        <fullName evidence="1">Uncharacterized protein</fullName>
    </submittedName>
</protein>